<dbReference type="InterPro" id="IPR001750">
    <property type="entry name" value="ND/Mrp_TM"/>
</dbReference>
<feature type="transmembrane region" description="Helical" evidence="6">
    <location>
        <begin position="6"/>
        <end position="28"/>
    </location>
</feature>
<evidence type="ECO:0000313" key="9">
    <source>
        <dbReference type="EMBL" id="ODJ87857.1"/>
    </source>
</evidence>
<proteinExistence type="predicted"/>
<dbReference type="InterPro" id="IPR003945">
    <property type="entry name" value="NU5C-like"/>
</dbReference>
<dbReference type="GO" id="GO:0015990">
    <property type="term" value="P:electron transport coupled proton transport"/>
    <property type="evidence" value="ECO:0007669"/>
    <property type="project" value="TreeGrafter"/>
</dbReference>
<evidence type="ECO:0000256" key="3">
    <source>
        <dbReference type="ARBA" id="ARBA00022989"/>
    </source>
</evidence>
<dbReference type="InterPro" id="IPR001516">
    <property type="entry name" value="Proton_antipo_N"/>
</dbReference>
<dbReference type="GO" id="GO:0016020">
    <property type="term" value="C:membrane"/>
    <property type="evidence" value="ECO:0007669"/>
    <property type="project" value="UniProtKB-SubCell"/>
</dbReference>
<feature type="transmembrane region" description="Helical" evidence="6">
    <location>
        <begin position="320"/>
        <end position="339"/>
    </location>
</feature>
<dbReference type="EC" id="1.6.5.11" evidence="9"/>
<protein>
    <submittedName>
        <fullName evidence="9">NADH-quinone oxidoreductase subunit 12</fullName>
        <ecNumber evidence="9">1.6.5.11</ecNumber>
    </submittedName>
</protein>
<evidence type="ECO:0000259" key="7">
    <source>
        <dbReference type="Pfam" id="PF00361"/>
    </source>
</evidence>
<evidence type="ECO:0000256" key="4">
    <source>
        <dbReference type="ARBA" id="ARBA00023136"/>
    </source>
</evidence>
<comment type="caution">
    <text evidence="9">The sequence shown here is derived from an EMBL/GenBank/DDBJ whole genome shotgun (WGS) entry which is preliminary data.</text>
</comment>
<dbReference type="AlphaFoldDB" id="A0A7Z0VLG9"/>
<dbReference type="Pfam" id="PF00361">
    <property type="entry name" value="Proton_antipo_M"/>
    <property type="match status" value="1"/>
</dbReference>
<dbReference type="Proteomes" id="UP000094769">
    <property type="component" value="Unassembled WGS sequence"/>
</dbReference>
<keyword evidence="3 6" id="KW-1133">Transmembrane helix</keyword>
<keyword evidence="10" id="KW-1185">Reference proteome</keyword>
<dbReference type="GO" id="GO:0003954">
    <property type="term" value="F:NADH dehydrogenase activity"/>
    <property type="evidence" value="ECO:0007669"/>
    <property type="project" value="TreeGrafter"/>
</dbReference>
<gene>
    <name evidence="9" type="ORF">CODIS_19650</name>
</gene>
<dbReference type="GO" id="GO:0042773">
    <property type="term" value="P:ATP synthesis coupled electron transport"/>
    <property type="evidence" value="ECO:0007669"/>
    <property type="project" value="InterPro"/>
</dbReference>
<name>A0A7Z0VLG9_9GAMM</name>
<organism evidence="9 10">
    <name type="scientific">Candidatus Thiodiazotropha endolucinida</name>
    <dbReference type="NCBI Taxonomy" id="1655433"/>
    <lineage>
        <taxon>Bacteria</taxon>
        <taxon>Pseudomonadati</taxon>
        <taxon>Pseudomonadota</taxon>
        <taxon>Gammaproteobacteria</taxon>
        <taxon>Chromatiales</taxon>
        <taxon>Sedimenticolaceae</taxon>
        <taxon>Candidatus Thiodiazotropha</taxon>
    </lineage>
</organism>
<keyword evidence="4 6" id="KW-0472">Membrane</keyword>
<feature type="transmembrane region" description="Helical" evidence="6">
    <location>
        <begin position="281"/>
        <end position="300"/>
    </location>
</feature>
<dbReference type="PANTHER" id="PTHR42829">
    <property type="entry name" value="NADH-UBIQUINONE OXIDOREDUCTASE CHAIN 5"/>
    <property type="match status" value="1"/>
</dbReference>
<dbReference type="OrthoDB" id="9768329at2"/>
<dbReference type="PRINTS" id="PR01434">
    <property type="entry name" value="NADHDHGNASE5"/>
</dbReference>
<comment type="subcellular location">
    <subcellularLocation>
        <location evidence="1">Endomembrane system</location>
        <topology evidence="1">Multi-pass membrane protein</topology>
    </subcellularLocation>
    <subcellularLocation>
        <location evidence="5">Membrane</location>
        <topology evidence="5">Multi-pass membrane protein</topology>
    </subcellularLocation>
</comment>
<dbReference type="GO" id="GO:0008137">
    <property type="term" value="F:NADH dehydrogenase (ubiquinone) activity"/>
    <property type="evidence" value="ECO:0007669"/>
    <property type="project" value="InterPro"/>
</dbReference>
<feature type="transmembrane region" description="Helical" evidence="6">
    <location>
        <begin position="255"/>
        <end position="274"/>
    </location>
</feature>
<dbReference type="PANTHER" id="PTHR42829:SF2">
    <property type="entry name" value="NADH-UBIQUINONE OXIDOREDUCTASE CHAIN 5"/>
    <property type="match status" value="1"/>
</dbReference>
<sequence length="518" mass="56687">MLKQYAWLIPLLPWLASGWIGIGYILNFNRGEAGERQTSLVALGAGAGSLLLSLALALEAVVHGAPGQLVLGTWFDSGEIHLPISLSLDTTGLSLLTVVTLIVFLTLKFSVNYMHREPGYQRIFILFCLFAGGMELIVLAGNALLAFVGWEIVGVTSYLLIGYAIDRQTATRNAVRVFVTNRVGDTGFIIGIALSIFWLGGVEWSQINSEAENIETLTAGVIASGFVIAALVKSAQLPFAPWISQALEGPTPSSAIFYSSLMVHAGVILLIRLAPLLEQAPAIMITIAILGLLTVIYGWLAGLTQSDIKSSLMFATTSQVGLMFFWCGMGWFTLAAWHLSLHAVWRLFQFLASPALVNQIDHATPPPPTWLARWRWLHNAALQRFWLDALSDALLVRPTVSLAKDVQFFDEQIVTRVIGLPVYTRSVSSLTQWEELQKRSSTDQVGAVGQGTGLAGKFMTWLANILYWFESRLVLRGGGEALLKNLHRVGGVLERVDQLLSKPRYLIVLVVATFVVIL</sequence>
<dbReference type="RefSeq" id="WP_069124443.1">
    <property type="nucleotide sequence ID" value="NZ_MARB01000009.1"/>
</dbReference>
<feature type="transmembrane region" description="Helical" evidence="6">
    <location>
        <begin position="123"/>
        <end position="150"/>
    </location>
</feature>
<reference evidence="9 10" key="1">
    <citation type="submission" date="2016-06" db="EMBL/GenBank/DDBJ databases">
        <title>Genome sequence of endosymbiont of Candidatus Endolucinida thiodiazotropha.</title>
        <authorList>
            <person name="Poehlein A."/>
            <person name="Koenig S."/>
            <person name="Heiden S.E."/>
            <person name="Thuermer A."/>
            <person name="Voget S."/>
            <person name="Daniel R."/>
            <person name="Markert S."/>
            <person name="Gros O."/>
            <person name="Schweder T."/>
        </authorList>
    </citation>
    <scope>NUCLEOTIDE SEQUENCE [LARGE SCALE GENOMIC DNA]</scope>
    <source>
        <strain evidence="9 10">COS</strain>
    </source>
</reference>
<feature type="transmembrane region" description="Helical" evidence="6">
    <location>
        <begin position="92"/>
        <end position="111"/>
    </location>
</feature>
<keyword evidence="9" id="KW-0560">Oxidoreductase</keyword>
<evidence type="ECO:0000256" key="2">
    <source>
        <dbReference type="ARBA" id="ARBA00022692"/>
    </source>
</evidence>
<evidence type="ECO:0000313" key="10">
    <source>
        <dbReference type="Proteomes" id="UP000094769"/>
    </source>
</evidence>
<evidence type="ECO:0000256" key="6">
    <source>
        <dbReference type="SAM" id="Phobius"/>
    </source>
</evidence>
<feature type="domain" description="NADH-Ubiquinone oxidoreductase (complex I) chain 5 N-terminal" evidence="8">
    <location>
        <begin position="74"/>
        <end position="122"/>
    </location>
</feature>
<dbReference type="GO" id="GO:0012505">
    <property type="term" value="C:endomembrane system"/>
    <property type="evidence" value="ECO:0007669"/>
    <property type="project" value="UniProtKB-SubCell"/>
</dbReference>
<dbReference type="EMBL" id="MARB01000009">
    <property type="protein sequence ID" value="ODJ87857.1"/>
    <property type="molecule type" value="Genomic_DNA"/>
</dbReference>
<evidence type="ECO:0000256" key="1">
    <source>
        <dbReference type="ARBA" id="ARBA00004127"/>
    </source>
</evidence>
<evidence type="ECO:0000256" key="5">
    <source>
        <dbReference type="RuleBase" id="RU000320"/>
    </source>
</evidence>
<accession>A0A7Z0VLG9</accession>
<feature type="domain" description="NADH:quinone oxidoreductase/Mrp antiporter transmembrane" evidence="7">
    <location>
        <begin position="140"/>
        <end position="356"/>
    </location>
</feature>
<dbReference type="Pfam" id="PF00662">
    <property type="entry name" value="Proton_antipo_N"/>
    <property type="match status" value="1"/>
</dbReference>
<evidence type="ECO:0000259" key="8">
    <source>
        <dbReference type="Pfam" id="PF00662"/>
    </source>
</evidence>
<feature type="transmembrane region" description="Helical" evidence="6">
    <location>
        <begin position="216"/>
        <end position="235"/>
    </location>
</feature>
<keyword evidence="2 5" id="KW-0812">Transmembrane</keyword>
<feature type="transmembrane region" description="Helical" evidence="6">
    <location>
        <begin position="186"/>
        <end position="204"/>
    </location>
</feature>
<feature type="transmembrane region" description="Helical" evidence="6">
    <location>
        <begin position="40"/>
        <end position="62"/>
    </location>
</feature>